<dbReference type="AlphaFoldDB" id="A0A9C6WXT6"/>
<reference evidence="4" key="1">
    <citation type="submission" date="2025-08" db="UniProtKB">
        <authorList>
            <consortium name="RefSeq"/>
        </authorList>
    </citation>
    <scope>IDENTIFICATION</scope>
    <source>
        <tissue evidence="4">Whole organism</tissue>
    </source>
</reference>
<dbReference type="Pfam" id="PF06477">
    <property type="entry name" value="DUF1091"/>
    <property type="match status" value="1"/>
</dbReference>
<organism evidence="3 4">
    <name type="scientific">Frankliniella occidentalis</name>
    <name type="common">Western flower thrips</name>
    <name type="synonym">Euthrips occidentalis</name>
    <dbReference type="NCBI Taxonomy" id="133901"/>
    <lineage>
        <taxon>Eukaryota</taxon>
        <taxon>Metazoa</taxon>
        <taxon>Ecdysozoa</taxon>
        <taxon>Arthropoda</taxon>
        <taxon>Hexapoda</taxon>
        <taxon>Insecta</taxon>
        <taxon>Pterygota</taxon>
        <taxon>Neoptera</taxon>
        <taxon>Paraneoptera</taxon>
        <taxon>Thysanoptera</taxon>
        <taxon>Terebrantia</taxon>
        <taxon>Thripoidea</taxon>
        <taxon>Thripidae</taxon>
        <taxon>Frankliniella</taxon>
    </lineage>
</organism>
<dbReference type="Proteomes" id="UP000504606">
    <property type="component" value="Unplaced"/>
</dbReference>
<accession>A0A9C6WXT6</accession>
<gene>
    <name evidence="4" type="primary">LOC127749917</name>
</gene>
<name>A0A9C6WXT6_FRAOC</name>
<feature type="signal peptide" evidence="2">
    <location>
        <begin position="1"/>
        <end position="18"/>
    </location>
</feature>
<evidence type="ECO:0000313" key="4">
    <source>
        <dbReference type="RefSeq" id="XP_052125926.1"/>
    </source>
</evidence>
<dbReference type="Gene3D" id="2.70.220.10">
    <property type="entry name" value="Ganglioside GM2 activator"/>
    <property type="match status" value="1"/>
</dbReference>
<keyword evidence="1 2" id="KW-0732">Signal</keyword>
<dbReference type="RefSeq" id="XP_052125926.1">
    <property type="nucleotide sequence ID" value="XM_052269966.1"/>
</dbReference>
<keyword evidence="3" id="KW-1185">Reference proteome</keyword>
<dbReference type="OrthoDB" id="7237208at2759"/>
<evidence type="ECO:0000256" key="2">
    <source>
        <dbReference type="SAM" id="SignalP"/>
    </source>
</evidence>
<proteinExistence type="predicted"/>
<protein>
    <submittedName>
        <fullName evidence="4">Uncharacterized protein LOC127749917 isoform X1</fullName>
    </submittedName>
</protein>
<feature type="chain" id="PRO_5038670226" evidence="2">
    <location>
        <begin position="19"/>
        <end position="203"/>
    </location>
</feature>
<sequence>MGNAAPAVLVCVVPAVLAFTSLRSSVNSYAGPYNIVFKETAQCPAGTVGPGGVVANVTGNIHHSRTIKASVFDGALLVMRDVGVGDLGVKVAVAKWDSVAGWKENFVRMDGGEYCNVLVTIGREAASEVSRHNPKFPKSCPIPKGTYIFNNLSFDFLQRWEHFPVFPYGRFRGDMLLYDMKSKQNIVGCFRGVSDIVPRMKKS</sequence>
<evidence type="ECO:0000313" key="3">
    <source>
        <dbReference type="Proteomes" id="UP000504606"/>
    </source>
</evidence>
<dbReference type="KEGG" id="foc:127749917"/>
<dbReference type="InterPro" id="IPR010512">
    <property type="entry name" value="DUF1091"/>
</dbReference>
<dbReference type="GeneID" id="127749917"/>
<evidence type="ECO:0000256" key="1">
    <source>
        <dbReference type="ARBA" id="ARBA00022729"/>
    </source>
</evidence>
<dbReference type="InterPro" id="IPR036846">
    <property type="entry name" value="GM2-AP_sf"/>
</dbReference>